<dbReference type="SUPFAM" id="SSF110455">
    <property type="entry name" value="Toprim domain"/>
    <property type="match status" value="1"/>
</dbReference>
<reference evidence="2" key="1">
    <citation type="journal article" date="2014" name="Front. Microbiol.">
        <title>High frequency of phylogenetically diverse reductive dehalogenase-homologous genes in deep subseafloor sedimentary metagenomes.</title>
        <authorList>
            <person name="Kawai M."/>
            <person name="Futagami T."/>
            <person name="Toyoda A."/>
            <person name="Takaki Y."/>
            <person name="Nishi S."/>
            <person name="Hori S."/>
            <person name="Arai W."/>
            <person name="Tsubouchi T."/>
            <person name="Morono Y."/>
            <person name="Uchiyama I."/>
            <person name="Ito T."/>
            <person name="Fujiyama A."/>
            <person name="Inagaki F."/>
            <person name="Takami H."/>
        </authorList>
    </citation>
    <scope>NUCLEOTIDE SEQUENCE</scope>
    <source>
        <strain evidence="2">Expedition CK06-06</strain>
    </source>
</reference>
<evidence type="ECO:0000313" key="2">
    <source>
        <dbReference type="EMBL" id="GAG37113.1"/>
    </source>
</evidence>
<dbReference type="Gene3D" id="3.40.1360.10">
    <property type="match status" value="1"/>
</dbReference>
<organism evidence="2">
    <name type="scientific">marine sediment metagenome</name>
    <dbReference type="NCBI Taxonomy" id="412755"/>
    <lineage>
        <taxon>unclassified sequences</taxon>
        <taxon>metagenomes</taxon>
        <taxon>ecological metagenomes</taxon>
    </lineage>
</organism>
<name>X0XKE9_9ZZZZ</name>
<feature type="domain" description="Toprim" evidence="1">
    <location>
        <begin position="24"/>
        <end position="106"/>
    </location>
</feature>
<gene>
    <name evidence="2" type="ORF">S01H1_63627</name>
</gene>
<accession>X0XKE9</accession>
<evidence type="ECO:0000259" key="1">
    <source>
        <dbReference type="PROSITE" id="PS50880"/>
    </source>
</evidence>
<dbReference type="PANTHER" id="PTHR39964">
    <property type="entry name" value="UPF0292 PROTEIN TK1411"/>
    <property type="match status" value="1"/>
</dbReference>
<proteinExistence type="predicted"/>
<dbReference type="InterPro" id="IPR006171">
    <property type="entry name" value="TOPRIM_dom"/>
</dbReference>
<dbReference type="PANTHER" id="PTHR39964:SF2">
    <property type="entry name" value="UPF0292 PROTEIN MJ1624"/>
    <property type="match status" value="1"/>
</dbReference>
<protein>
    <recommendedName>
        <fullName evidence="1">Toprim domain-containing protein</fullName>
    </recommendedName>
</protein>
<dbReference type="Pfam" id="PF01751">
    <property type="entry name" value="Toprim"/>
    <property type="match status" value="1"/>
</dbReference>
<dbReference type="PROSITE" id="PS50880">
    <property type="entry name" value="TOPRIM"/>
    <property type="match status" value="1"/>
</dbReference>
<dbReference type="EMBL" id="BARS01041889">
    <property type="protein sequence ID" value="GAG37113.1"/>
    <property type="molecule type" value="Genomic_DNA"/>
</dbReference>
<dbReference type="SMART" id="SM00493">
    <property type="entry name" value="TOPRIM"/>
    <property type="match status" value="1"/>
</dbReference>
<dbReference type="AlphaFoldDB" id="X0XKE9"/>
<comment type="caution">
    <text evidence="2">The sequence shown here is derived from an EMBL/GenBank/DDBJ whole genome shotgun (WGS) entry which is preliminary data.</text>
</comment>
<sequence>MISPENLDEIEELLDEILELSEEGVPILVEGEKDSKSLRELGIAGPIYQISSDKKTALNFLEGLSGHARVVILTDFDRAGDELAQFSAKQLQSLDVEAVTEPRRRLKSLVRKFVKDVEGLSGFLRGQRAALNR</sequence>